<evidence type="ECO:0000313" key="2">
    <source>
        <dbReference type="EMBL" id="MDP9680258.1"/>
    </source>
</evidence>
<evidence type="ECO:0000313" key="3">
    <source>
        <dbReference type="Proteomes" id="UP001231675"/>
    </source>
</evidence>
<feature type="region of interest" description="Disordered" evidence="1">
    <location>
        <begin position="438"/>
        <end position="458"/>
    </location>
</feature>
<feature type="compositionally biased region" description="Basic residues" evidence="1">
    <location>
        <begin position="438"/>
        <end position="451"/>
    </location>
</feature>
<feature type="compositionally biased region" description="Basic residues" evidence="1">
    <location>
        <begin position="88"/>
        <end position="101"/>
    </location>
</feature>
<evidence type="ECO:0000256" key="1">
    <source>
        <dbReference type="SAM" id="MobiDB-lite"/>
    </source>
</evidence>
<proteinExistence type="predicted"/>
<name>A0ABT9L979_STRGD</name>
<feature type="region of interest" description="Disordered" evidence="1">
    <location>
        <begin position="244"/>
        <end position="322"/>
    </location>
</feature>
<sequence length="458" mass="49113">MRHRPRPARDGPSPAGCRLHGLRTGVGCGGSRFPANQEGDPDGGGRRYRRAAHRGGEGDRASAPRSTGTGSCACRGAGSAGRAEGRAGRRRARSRTRRAVRPGRPGGGGADVQLARARRDGDAEGRPVEHDEERTAGRRQQRLPRLGRCGSRLSGTDAGTRTMGREARTAGGTASLRTGDLLESLWWHPAHERHPARTWPRHTASQAGRVWSSPRPRCARRAPVQGAPVATDAEPAPAVRAALLRRTPSTSCGSSTGRCRSGRLGSAAARPEHGPRRPARRRAARVSEGDVGKPAAPHQLPAPSTTSRSGAWGGGEQAAGQSRAYCEFPQTDGFVDVGTRSPRTRTAGPLTAGGLRPEGAGGPARRRSSVRRTGHRPAEALTARRLPHGERRRPVRLDQKLPFVMKGPHARVFSTYAPQWIGIVHVLVRQVFRGRTRIRHNQRGNHGRTRSRAGDAVE</sequence>
<feature type="compositionally biased region" description="Low complexity" evidence="1">
    <location>
        <begin position="68"/>
        <end position="82"/>
    </location>
</feature>
<dbReference type="Proteomes" id="UP001231675">
    <property type="component" value="Unassembled WGS sequence"/>
</dbReference>
<feature type="compositionally biased region" description="Basic and acidic residues" evidence="1">
    <location>
        <begin position="117"/>
        <end position="136"/>
    </location>
</feature>
<feature type="compositionally biased region" description="Basic residues" evidence="1">
    <location>
        <begin position="364"/>
        <end position="375"/>
    </location>
</feature>
<organism evidence="2 3">
    <name type="scientific">Streptomyces griseoviridis</name>
    <dbReference type="NCBI Taxonomy" id="45398"/>
    <lineage>
        <taxon>Bacteria</taxon>
        <taxon>Bacillati</taxon>
        <taxon>Actinomycetota</taxon>
        <taxon>Actinomycetes</taxon>
        <taxon>Kitasatosporales</taxon>
        <taxon>Streptomycetaceae</taxon>
        <taxon>Streptomyces</taxon>
    </lineage>
</organism>
<keyword evidence="3" id="KW-1185">Reference proteome</keyword>
<feature type="region of interest" description="Disordered" evidence="1">
    <location>
        <begin position="1"/>
        <end position="172"/>
    </location>
</feature>
<accession>A0ABT9L979</accession>
<gene>
    <name evidence="2" type="ORF">J2S47_000760</name>
</gene>
<comment type="caution">
    <text evidence="2">The sequence shown here is derived from an EMBL/GenBank/DDBJ whole genome shotgun (WGS) entry which is preliminary data.</text>
</comment>
<feature type="region of interest" description="Disordered" evidence="1">
    <location>
        <begin position="335"/>
        <end position="386"/>
    </location>
</feature>
<feature type="compositionally biased region" description="Low complexity" evidence="1">
    <location>
        <begin position="244"/>
        <end position="269"/>
    </location>
</feature>
<feature type="region of interest" description="Disordered" evidence="1">
    <location>
        <begin position="197"/>
        <end position="219"/>
    </location>
</feature>
<reference evidence="2 3" key="1">
    <citation type="submission" date="2023-07" db="EMBL/GenBank/DDBJ databases">
        <title>Sequencing the genomes of 1000 actinobacteria strains.</title>
        <authorList>
            <person name="Klenk H.-P."/>
        </authorList>
    </citation>
    <scope>NUCLEOTIDE SEQUENCE [LARGE SCALE GENOMIC DNA]</scope>
    <source>
        <strain evidence="2 3">DSM 40229</strain>
    </source>
</reference>
<dbReference type="EMBL" id="JAURUD010000001">
    <property type="protein sequence ID" value="MDP9680258.1"/>
    <property type="molecule type" value="Genomic_DNA"/>
</dbReference>
<protein>
    <submittedName>
        <fullName evidence="2">Uncharacterized protein</fullName>
    </submittedName>
</protein>